<evidence type="ECO:0000256" key="1">
    <source>
        <dbReference type="ARBA" id="ARBA00022737"/>
    </source>
</evidence>
<keyword evidence="8" id="KW-1185">Reference proteome</keyword>
<organism evidence="7 8">
    <name type="scientific">Parasponia andersonii</name>
    <name type="common">Sponia andersonii</name>
    <dbReference type="NCBI Taxonomy" id="3476"/>
    <lineage>
        <taxon>Eukaryota</taxon>
        <taxon>Viridiplantae</taxon>
        <taxon>Streptophyta</taxon>
        <taxon>Embryophyta</taxon>
        <taxon>Tracheophyta</taxon>
        <taxon>Spermatophyta</taxon>
        <taxon>Magnoliopsida</taxon>
        <taxon>eudicotyledons</taxon>
        <taxon>Gunneridae</taxon>
        <taxon>Pentapetalae</taxon>
        <taxon>rosids</taxon>
        <taxon>fabids</taxon>
        <taxon>Rosales</taxon>
        <taxon>Cannabaceae</taxon>
        <taxon>Parasponia</taxon>
    </lineage>
</organism>
<dbReference type="OrthoDB" id="1166042at2759"/>
<evidence type="ECO:0000256" key="4">
    <source>
        <dbReference type="ARBA" id="ARBA00022840"/>
    </source>
</evidence>
<feature type="domain" description="Disease resistance N-terminal" evidence="6">
    <location>
        <begin position="10"/>
        <end position="80"/>
    </location>
</feature>
<dbReference type="Pfam" id="PF00931">
    <property type="entry name" value="NB-ARC"/>
    <property type="match status" value="1"/>
</dbReference>
<dbReference type="FunFam" id="3.40.50.300:FF:001091">
    <property type="entry name" value="Probable disease resistance protein At1g61300"/>
    <property type="match status" value="1"/>
</dbReference>
<keyword evidence="3" id="KW-0611">Plant defense</keyword>
<evidence type="ECO:0000313" key="8">
    <source>
        <dbReference type="Proteomes" id="UP000237105"/>
    </source>
</evidence>
<dbReference type="InterPro" id="IPR027417">
    <property type="entry name" value="P-loop_NTPase"/>
</dbReference>
<evidence type="ECO:0000256" key="3">
    <source>
        <dbReference type="ARBA" id="ARBA00022821"/>
    </source>
</evidence>
<keyword evidence="2" id="KW-0547">Nucleotide-binding</keyword>
<proteinExistence type="predicted"/>
<dbReference type="Gene3D" id="1.20.5.4130">
    <property type="match status" value="1"/>
</dbReference>
<protein>
    <submittedName>
        <fullName evidence="7">NB-ARC domain containing protein</fullName>
    </submittedName>
</protein>
<keyword evidence="4" id="KW-0067">ATP-binding</keyword>
<dbReference type="GO" id="GO:0005524">
    <property type="term" value="F:ATP binding"/>
    <property type="evidence" value="ECO:0007669"/>
    <property type="project" value="UniProtKB-KW"/>
</dbReference>
<dbReference type="Proteomes" id="UP000237105">
    <property type="component" value="Unassembled WGS sequence"/>
</dbReference>
<dbReference type="PRINTS" id="PR00364">
    <property type="entry name" value="DISEASERSIST"/>
</dbReference>
<dbReference type="SUPFAM" id="SSF52540">
    <property type="entry name" value="P-loop containing nucleoside triphosphate hydrolases"/>
    <property type="match status" value="1"/>
</dbReference>
<evidence type="ECO:0000259" key="5">
    <source>
        <dbReference type="Pfam" id="PF00931"/>
    </source>
</evidence>
<dbReference type="GO" id="GO:0043531">
    <property type="term" value="F:ADP binding"/>
    <property type="evidence" value="ECO:0007669"/>
    <property type="project" value="InterPro"/>
</dbReference>
<gene>
    <name evidence="7" type="ORF">PanWU01x14_302870</name>
</gene>
<dbReference type="Gene3D" id="3.40.50.300">
    <property type="entry name" value="P-loop containing nucleotide triphosphate hydrolases"/>
    <property type="match status" value="1"/>
</dbReference>
<dbReference type="PANTHER" id="PTHR36766:SF59">
    <property type="entry name" value="DISEASE RESISTANCE PROTEIN RGA2-LIKE"/>
    <property type="match status" value="1"/>
</dbReference>
<dbReference type="STRING" id="3476.A0A2P5ATB3"/>
<evidence type="ECO:0000256" key="2">
    <source>
        <dbReference type="ARBA" id="ARBA00022741"/>
    </source>
</evidence>
<dbReference type="PANTHER" id="PTHR36766">
    <property type="entry name" value="PLANT BROAD-SPECTRUM MILDEW RESISTANCE PROTEIN RPW8"/>
    <property type="match status" value="1"/>
</dbReference>
<dbReference type="EMBL" id="JXTB01000456">
    <property type="protein sequence ID" value="PON39780.1"/>
    <property type="molecule type" value="Genomic_DNA"/>
</dbReference>
<evidence type="ECO:0000313" key="7">
    <source>
        <dbReference type="EMBL" id="PON39780.1"/>
    </source>
</evidence>
<dbReference type="AlphaFoldDB" id="A0A2P5ATB3"/>
<dbReference type="GO" id="GO:0006952">
    <property type="term" value="P:defense response"/>
    <property type="evidence" value="ECO:0007669"/>
    <property type="project" value="UniProtKB-KW"/>
</dbReference>
<keyword evidence="1" id="KW-0677">Repeat</keyword>
<name>A0A2P5ATB3_PARAD</name>
<feature type="domain" description="NB-ARC" evidence="5">
    <location>
        <begin position="147"/>
        <end position="315"/>
    </location>
</feature>
<sequence length="334" mass="37888">MADLVLSSLLQVIVDRLITFAQEKFGSLLDIKADMEKLQATLPMRQTVLEDAEVKRATKPAVRIWLSQLEDVAYEAEGLLLLLSNGSSFLNRKYANKVKETLRELEKAVDEGLGINLRESVADSGEWECRRETSSFVVESDVYGSEEDKEKALPKEDEEEQVSCIAIIGMGGLGNTTLAQLAYSDEKLIRHFDVQVWVFVSDHFDVKNIMTTVIESLTKDESYNSNVDALQFSVLSLLRYNRCLIVLDDVWTEDQDDWDKLRSLFRGGVNGSKILITNRSKRVAFVPNLPMFPYNLKELSEDACRSLFTQRAFRQGEEAKHPTLLPIGQQIVRK</sequence>
<dbReference type="InterPro" id="IPR002182">
    <property type="entry name" value="NB-ARC"/>
</dbReference>
<dbReference type="InterPro" id="IPR041118">
    <property type="entry name" value="Rx_N"/>
</dbReference>
<evidence type="ECO:0000259" key="6">
    <source>
        <dbReference type="Pfam" id="PF18052"/>
    </source>
</evidence>
<accession>A0A2P5ATB3</accession>
<dbReference type="Pfam" id="PF18052">
    <property type="entry name" value="Rx_N"/>
    <property type="match status" value="1"/>
</dbReference>
<reference evidence="8" key="1">
    <citation type="submission" date="2016-06" db="EMBL/GenBank/DDBJ databases">
        <title>Parallel loss of symbiosis genes in relatives of nitrogen-fixing non-legume Parasponia.</title>
        <authorList>
            <person name="Van Velzen R."/>
            <person name="Holmer R."/>
            <person name="Bu F."/>
            <person name="Rutten L."/>
            <person name="Van Zeijl A."/>
            <person name="Liu W."/>
            <person name="Santuari L."/>
            <person name="Cao Q."/>
            <person name="Sharma T."/>
            <person name="Shen D."/>
            <person name="Roswanjaya Y."/>
            <person name="Wardhani T."/>
            <person name="Kalhor M.S."/>
            <person name="Jansen J."/>
            <person name="Van den Hoogen J."/>
            <person name="Gungor B."/>
            <person name="Hartog M."/>
            <person name="Hontelez J."/>
            <person name="Verver J."/>
            <person name="Yang W.-C."/>
            <person name="Schijlen E."/>
            <person name="Repin R."/>
            <person name="Schilthuizen M."/>
            <person name="Schranz E."/>
            <person name="Heidstra R."/>
            <person name="Miyata K."/>
            <person name="Fedorova E."/>
            <person name="Kohlen W."/>
            <person name="Bisseling T."/>
            <person name="Smit S."/>
            <person name="Geurts R."/>
        </authorList>
    </citation>
    <scope>NUCLEOTIDE SEQUENCE [LARGE SCALE GENOMIC DNA]</scope>
    <source>
        <strain evidence="8">cv. WU1-14</strain>
    </source>
</reference>
<comment type="caution">
    <text evidence="7">The sequence shown here is derived from an EMBL/GenBank/DDBJ whole genome shotgun (WGS) entry which is preliminary data.</text>
</comment>